<evidence type="ECO:0000256" key="1">
    <source>
        <dbReference type="SAM" id="Phobius"/>
    </source>
</evidence>
<feature type="transmembrane region" description="Helical" evidence="1">
    <location>
        <begin position="98"/>
        <end position="119"/>
    </location>
</feature>
<proteinExistence type="predicted"/>
<evidence type="ECO:0000313" key="3">
    <source>
        <dbReference type="Proteomes" id="UP001064632"/>
    </source>
</evidence>
<dbReference type="RefSeq" id="WP_261693470.1">
    <property type="nucleotide sequence ID" value="NZ_CP104694.1"/>
</dbReference>
<keyword evidence="1" id="KW-1133">Transmembrane helix</keyword>
<name>A0ABY6B8T0_9GAMM</name>
<sequence length="189" mass="20710">MVEVRTYLLGVVLPLWLIAGCADYLFHRRSAIAHTSGLGEAWLHVVQLAQIGIPVIAVLFLEVNRLVLALCTVAVVAHTVTAWWDIRYTQVRRVISAGEHLAHGFLVTLPIIALTMLLLDGAHRVADWSVRLKSVPLPLPVTVLVLAASALFGLAPTLEEWWRCWRAQRTGREGASAPLHSAATLHAAK</sequence>
<feature type="transmembrane region" description="Helical" evidence="1">
    <location>
        <begin position="6"/>
        <end position="26"/>
    </location>
</feature>
<accession>A0ABY6B8T0</accession>
<gene>
    <name evidence="2" type="ORF">N4264_17250</name>
</gene>
<dbReference type="EMBL" id="CP104694">
    <property type="protein sequence ID" value="UXI66486.1"/>
    <property type="molecule type" value="Genomic_DNA"/>
</dbReference>
<evidence type="ECO:0000313" key="2">
    <source>
        <dbReference type="EMBL" id="UXI66486.1"/>
    </source>
</evidence>
<keyword evidence="1" id="KW-0472">Membrane</keyword>
<organism evidence="2 3">
    <name type="scientific">Tahibacter amnicola</name>
    <dbReference type="NCBI Taxonomy" id="2976241"/>
    <lineage>
        <taxon>Bacteria</taxon>
        <taxon>Pseudomonadati</taxon>
        <taxon>Pseudomonadota</taxon>
        <taxon>Gammaproteobacteria</taxon>
        <taxon>Lysobacterales</taxon>
        <taxon>Rhodanobacteraceae</taxon>
        <taxon>Tahibacter</taxon>
    </lineage>
</organism>
<evidence type="ECO:0008006" key="4">
    <source>
        <dbReference type="Google" id="ProtNLM"/>
    </source>
</evidence>
<feature type="transmembrane region" description="Helical" evidence="1">
    <location>
        <begin position="38"/>
        <end position="60"/>
    </location>
</feature>
<keyword evidence="3" id="KW-1185">Reference proteome</keyword>
<dbReference type="Proteomes" id="UP001064632">
    <property type="component" value="Chromosome"/>
</dbReference>
<protein>
    <recommendedName>
        <fullName evidence="4">Diguanylate cyclase</fullName>
    </recommendedName>
</protein>
<keyword evidence="1" id="KW-0812">Transmembrane</keyword>
<feature type="transmembrane region" description="Helical" evidence="1">
    <location>
        <begin position="139"/>
        <end position="158"/>
    </location>
</feature>
<reference evidence="2" key="1">
    <citation type="submission" date="2022-09" db="EMBL/GenBank/DDBJ databases">
        <title>Tahibacter sp. nov., isolated from a fresh water.</title>
        <authorList>
            <person name="Baek J.H."/>
            <person name="Lee J.K."/>
            <person name="Kim J.M."/>
            <person name="Jeon C.O."/>
        </authorList>
    </citation>
    <scope>NUCLEOTIDE SEQUENCE</scope>
    <source>
        <strain evidence="2">W38</strain>
    </source>
</reference>
<dbReference type="PROSITE" id="PS51257">
    <property type="entry name" value="PROKAR_LIPOPROTEIN"/>
    <property type="match status" value="1"/>
</dbReference>